<evidence type="ECO:0000313" key="20">
    <source>
        <dbReference type="Proteomes" id="UP000460718"/>
    </source>
</evidence>
<dbReference type="Proteomes" id="UP000460718">
    <property type="component" value="Unassembled WGS sequence"/>
</dbReference>
<reference evidence="14 15" key="1">
    <citation type="submission" date="2018-08" db="EMBL/GenBank/DDBJ databases">
        <title>Genomic investigation of the strawberry pathogen Phytophthora fragariae indicates pathogenicity is determined by transcriptional variation in three key races.</title>
        <authorList>
            <person name="Adams T.M."/>
            <person name="Armitage A.D."/>
            <person name="Sobczyk M.K."/>
            <person name="Bates H.J."/>
            <person name="Dunwell J.M."/>
            <person name="Nellist C.F."/>
            <person name="Harrison R.J."/>
        </authorList>
    </citation>
    <scope>NUCLEOTIDE SEQUENCE [LARGE SCALE GENOMIC DNA]</scope>
    <source>
        <strain evidence="12 16">A4</strain>
        <strain evidence="11 17">BC-1</strain>
        <strain evidence="10 21">BC-23</strain>
        <strain evidence="9 15">NOV-27</strain>
        <strain evidence="8 18">NOV-5</strain>
        <strain evidence="6 19">NOV-71</strain>
        <strain evidence="13 22">NOV-77</strain>
        <strain evidence="4 14">NOV-9</strain>
        <strain evidence="7 23">ONT-3</strain>
        <strain evidence="5 20">SCRP245</strain>
    </source>
</reference>
<dbReference type="EMBL" id="QXGF01000487">
    <property type="protein sequence ID" value="KAE8939459.1"/>
    <property type="molecule type" value="Genomic_DNA"/>
</dbReference>
<dbReference type="InterPro" id="IPR001229">
    <property type="entry name" value="Jacalin-like_lectin_dom"/>
</dbReference>
<sequence>MISTISTISFFLAVLIAVQGVVSDDAVQLSESFGGPHGNDFSDQASVVSGQTVTSITIRAGDRVDGVSLGISAPTAQTFTHGGTGGTDNTLTLGIGEYITSMEAHWGEKGATHACSTSISAQALATRSREDHRRTRKDQ</sequence>
<evidence type="ECO:0000313" key="17">
    <source>
        <dbReference type="Proteomes" id="UP000440367"/>
    </source>
</evidence>
<feature type="compositionally biased region" description="Basic and acidic residues" evidence="1">
    <location>
        <begin position="127"/>
        <end position="139"/>
    </location>
</feature>
<proteinExistence type="predicted"/>
<evidence type="ECO:0000256" key="2">
    <source>
        <dbReference type="SAM" id="SignalP"/>
    </source>
</evidence>
<dbReference type="Proteomes" id="UP000433483">
    <property type="component" value="Unassembled WGS sequence"/>
</dbReference>
<evidence type="ECO:0000313" key="9">
    <source>
        <dbReference type="EMBL" id="KAE9214220.1"/>
    </source>
</evidence>
<dbReference type="Proteomes" id="UP000440732">
    <property type="component" value="Unassembled WGS sequence"/>
</dbReference>
<comment type="caution">
    <text evidence="4">The sequence shown here is derived from an EMBL/GenBank/DDBJ whole genome shotgun (WGS) entry which is preliminary data.</text>
</comment>
<dbReference type="EMBL" id="QXGB01000456">
    <property type="protein sequence ID" value="KAE9214220.1"/>
    <property type="molecule type" value="Genomic_DNA"/>
</dbReference>
<dbReference type="SUPFAM" id="SSF51101">
    <property type="entry name" value="Mannose-binding lectins"/>
    <property type="match status" value="1"/>
</dbReference>
<dbReference type="Proteomes" id="UP000440367">
    <property type="component" value="Unassembled WGS sequence"/>
</dbReference>
<evidence type="ECO:0000313" key="22">
    <source>
        <dbReference type="Proteomes" id="UP000486351"/>
    </source>
</evidence>
<name>A0A6A3F1R6_9STRA</name>
<evidence type="ECO:0000313" key="8">
    <source>
        <dbReference type="EMBL" id="KAE9145997.1"/>
    </source>
</evidence>
<dbReference type="OrthoDB" id="129055at2759"/>
<evidence type="ECO:0000256" key="1">
    <source>
        <dbReference type="SAM" id="MobiDB-lite"/>
    </source>
</evidence>
<evidence type="ECO:0000313" key="16">
    <source>
        <dbReference type="Proteomes" id="UP000437068"/>
    </source>
</evidence>
<feature type="signal peptide" evidence="2">
    <location>
        <begin position="1"/>
        <end position="23"/>
    </location>
</feature>
<evidence type="ECO:0000313" key="23">
    <source>
        <dbReference type="Proteomes" id="UP000488956"/>
    </source>
</evidence>
<dbReference type="Proteomes" id="UP000429523">
    <property type="component" value="Unassembled WGS sequence"/>
</dbReference>
<dbReference type="Proteomes" id="UP000488956">
    <property type="component" value="Unassembled WGS sequence"/>
</dbReference>
<gene>
    <name evidence="12" type="ORF">PF001_g11262</name>
    <name evidence="11" type="ORF">PF002_g11094</name>
    <name evidence="10" type="ORF">PF004_g8885</name>
    <name evidence="9" type="ORF">PF005_g9914</name>
    <name evidence="8" type="ORF">PF006_g9205</name>
    <name evidence="6" type="ORF">PF007_g11727</name>
    <name evidence="13" type="ORF">PF008_g4232</name>
    <name evidence="4" type="ORF">PF009_g10688</name>
    <name evidence="7" type="ORF">PF010_g9245</name>
    <name evidence="5" type="ORF">PF011_g8677</name>
</gene>
<evidence type="ECO:0000313" key="19">
    <source>
        <dbReference type="Proteomes" id="UP000441208"/>
    </source>
</evidence>
<dbReference type="EMBL" id="QXFZ01000596">
    <property type="protein sequence ID" value="KAE9110805.1"/>
    <property type="molecule type" value="Genomic_DNA"/>
</dbReference>
<dbReference type="AlphaFoldDB" id="A0A6A3F1R6"/>
<evidence type="ECO:0000313" key="13">
    <source>
        <dbReference type="EMBL" id="KAE9355058.1"/>
    </source>
</evidence>
<keyword evidence="15" id="KW-1185">Reference proteome</keyword>
<evidence type="ECO:0000313" key="11">
    <source>
        <dbReference type="EMBL" id="KAE9236941.1"/>
    </source>
</evidence>
<feature type="region of interest" description="Disordered" evidence="1">
    <location>
        <begin position="120"/>
        <end position="139"/>
    </location>
</feature>
<dbReference type="EMBL" id="QXFX01000438">
    <property type="protein sequence ID" value="KAE9115682.1"/>
    <property type="molecule type" value="Genomic_DNA"/>
</dbReference>
<evidence type="ECO:0000313" key="14">
    <source>
        <dbReference type="Proteomes" id="UP000429523"/>
    </source>
</evidence>
<evidence type="ECO:0000313" key="15">
    <source>
        <dbReference type="Proteomes" id="UP000433483"/>
    </source>
</evidence>
<accession>A0A6A3F1R6</accession>
<dbReference type="InterPro" id="IPR036404">
    <property type="entry name" value="Jacalin-like_lectin_dom_sf"/>
</dbReference>
<dbReference type="Proteomes" id="UP000476176">
    <property type="component" value="Unassembled WGS sequence"/>
</dbReference>
<evidence type="ECO:0000313" key="5">
    <source>
        <dbReference type="EMBL" id="KAE9012979.1"/>
    </source>
</evidence>
<evidence type="ECO:0000259" key="3">
    <source>
        <dbReference type="Pfam" id="PF01419"/>
    </source>
</evidence>
<dbReference type="Proteomes" id="UP000441208">
    <property type="component" value="Unassembled WGS sequence"/>
</dbReference>
<evidence type="ECO:0000313" key="18">
    <source>
        <dbReference type="Proteomes" id="UP000440732"/>
    </source>
</evidence>
<dbReference type="EMBL" id="QXGA01000435">
    <property type="protein sequence ID" value="KAE9145997.1"/>
    <property type="molecule type" value="Genomic_DNA"/>
</dbReference>
<dbReference type="Gene3D" id="2.100.10.30">
    <property type="entry name" value="Jacalin-like lectin domain"/>
    <property type="match status" value="1"/>
</dbReference>
<dbReference type="Proteomes" id="UP000486351">
    <property type="component" value="Unassembled WGS sequence"/>
</dbReference>
<feature type="chain" id="PRO_5036379428" description="Jacalin-type lectin domain-containing protein" evidence="2">
    <location>
        <begin position="24"/>
        <end position="139"/>
    </location>
</feature>
<evidence type="ECO:0000313" key="7">
    <source>
        <dbReference type="EMBL" id="KAE9115682.1"/>
    </source>
</evidence>
<evidence type="ECO:0000313" key="21">
    <source>
        <dbReference type="Proteomes" id="UP000476176"/>
    </source>
</evidence>
<protein>
    <recommendedName>
        <fullName evidence="3">Jacalin-type lectin domain-containing protein</fullName>
    </recommendedName>
</protein>
<evidence type="ECO:0000313" key="10">
    <source>
        <dbReference type="EMBL" id="KAE9236331.1"/>
    </source>
</evidence>
<dbReference type="EMBL" id="QXFW01000414">
    <property type="protein sequence ID" value="KAE9012979.1"/>
    <property type="molecule type" value="Genomic_DNA"/>
</dbReference>
<dbReference type="Pfam" id="PF01419">
    <property type="entry name" value="Jacalin"/>
    <property type="match status" value="1"/>
</dbReference>
<evidence type="ECO:0000313" key="12">
    <source>
        <dbReference type="EMBL" id="KAE9308221.1"/>
    </source>
</evidence>
<dbReference type="Proteomes" id="UP000437068">
    <property type="component" value="Unassembled WGS sequence"/>
</dbReference>
<dbReference type="EMBL" id="QXGE01000590">
    <property type="protein sequence ID" value="KAE9308221.1"/>
    <property type="molecule type" value="Genomic_DNA"/>
</dbReference>
<evidence type="ECO:0000313" key="4">
    <source>
        <dbReference type="EMBL" id="KAE8939459.1"/>
    </source>
</evidence>
<dbReference type="EMBL" id="QXGD01000499">
    <property type="protein sequence ID" value="KAE9236941.1"/>
    <property type="molecule type" value="Genomic_DNA"/>
</dbReference>
<evidence type="ECO:0000313" key="6">
    <source>
        <dbReference type="EMBL" id="KAE9110805.1"/>
    </source>
</evidence>
<organism evidence="4 14">
    <name type="scientific">Phytophthora fragariae</name>
    <dbReference type="NCBI Taxonomy" id="53985"/>
    <lineage>
        <taxon>Eukaryota</taxon>
        <taxon>Sar</taxon>
        <taxon>Stramenopiles</taxon>
        <taxon>Oomycota</taxon>
        <taxon>Peronosporomycetes</taxon>
        <taxon>Peronosporales</taxon>
        <taxon>Peronosporaceae</taxon>
        <taxon>Phytophthora</taxon>
    </lineage>
</organism>
<dbReference type="EMBL" id="QXFY01000141">
    <property type="protein sequence ID" value="KAE9355058.1"/>
    <property type="molecule type" value="Genomic_DNA"/>
</dbReference>
<keyword evidence="2" id="KW-0732">Signal</keyword>
<dbReference type="EMBL" id="QXGC01000422">
    <property type="protein sequence ID" value="KAE9236331.1"/>
    <property type="molecule type" value="Genomic_DNA"/>
</dbReference>
<feature type="domain" description="Jacalin-type lectin" evidence="3">
    <location>
        <begin position="31"/>
        <end position="119"/>
    </location>
</feature>